<accession>A0A4V3UNN3</accession>
<dbReference type="GO" id="GO:0005634">
    <property type="term" value="C:nucleus"/>
    <property type="evidence" value="ECO:0007669"/>
    <property type="project" value="UniProtKB-SubCell"/>
</dbReference>
<dbReference type="InterPro" id="IPR007219">
    <property type="entry name" value="XnlR_reg_dom"/>
</dbReference>
<dbReference type="GO" id="GO:0008270">
    <property type="term" value="F:zinc ion binding"/>
    <property type="evidence" value="ECO:0007669"/>
    <property type="project" value="InterPro"/>
</dbReference>
<keyword evidence="10" id="KW-1185">Reference proteome</keyword>
<evidence type="ECO:0000256" key="1">
    <source>
        <dbReference type="ARBA" id="ARBA00004123"/>
    </source>
</evidence>
<dbReference type="PANTHER" id="PTHR31001:SF50">
    <property type="entry name" value="ZN(II)2CYS6 TRANSCRIPTION FACTOR (EUROFUNG)"/>
    <property type="match status" value="1"/>
</dbReference>
<feature type="region of interest" description="Disordered" evidence="7">
    <location>
        <begin position="137"/>
        <end position="163"/>
    </location>
</feature>
<feature type="compositionally biased region" description="Low complexity" evidence="7">
    <location>
        <begin position="138"/>
        <end position="151"/>
    </location>
</feature>
<organism evidence="9 10">
    <name type="scientific">Aspergillus tanneri</name>
    <dbReference type="NCBI Taxonomy" id="1220188"/>
    <lineage>
        <taxon>Eukaryota</taxon>
        <taxon>Fungi</taxon>
        <taxon>Dikarya</taxon>
        <taxon>Ascomycota</taxon>
        <taxon>Pezizomycotina</taxon>
        <taxon>Eurotiomycetes</taxon>
        <taxon>Eurotiomycetidae</taxon>
        <taxon>Eurotiales</taxon>
        <taxon>Aspergillaceae</taxon>
        <taxon>Aspergillus</taxon>
        <taxon>Aspergillus subgen. Circumdati</taxon>
    </lineage>
</organism>
<dbReference type="CDD" id="cd00067">
    <property type="entry name" value="GAL4"/>
    <property type="match status" value="1"/>
</dbReference>
<evidence type="ECO:0000313" key="10">
    <source>
        <dbReference type="Proteomes" id="UP000308092"/>
    </source>
</evidence>
<evidence type="ECO:0000256" key="2">
    <source>
        <dbReference type="ARBA" id="ARBA00022723"/>
    </source>
</evidence>
<name>A0A4V3UNN3_9EURO</name>
<dbReference type="EMBL" id="SOSA01000374">
    <property type="protein sequence ID" value="THC91904.1"/>
    <property type="molecule type" value="Genomic_DNA"/>
</dbReference>
<keyword evidence="3" id="KW-0805">Transcription regulation</keyword>
<gene>
    <name evidence="9" type="ORF">EYZ11_008634</name>
</gene>
<dbReference type="SMART" id="SM00906">
    <property type="entry name" value="Fungal_trans"/>
    <property type="match status" value="1"/>
</dbReference>
<protein>
    <recommendedName>
        <fullName evidence="8">Zn(2)-C6 fungal-type domain-containing protein</fullName>
    </recommendedName>
</protein>
<dbReference type="Pfam" id="PF04082">
    <property type="entry name" value="Fungal_trans"/>
    <property type="match status" value="1"/>
</dbReference>
<evidence type="ECO:0000256" key="5">
    <source>
        <dbReference type="ARBA" id="ARBA00023163"/>
    </source>
</evidence>
<dbReference type="PROSITE" id="PS00463">
    <property type="entry name" value="ZN2_CY6_FUNGAL_1"/>
    <property type="match status" value="1"/>
</dbReference>
<keyword evidence="4" id="KW-0238">DNA-binding</keyword>
<dbReference type="GO" id="GO:0009893">
    <property type="term" value="P:positive regulation of metabolic process"/>
    <property type="evidence" value="ECO:0007669"/>
    <property type="project" value="UniProtKB-ARBA"/>
</dbReference>
<dbReference type="InterPro" id="IPR036864">
    <property type="entry name" value="Zn2-C6_fun-type_DNA-bd_sf"/>
</dbReference>
<dbReference type="Gene3D" id="4.10.240.10">
    <property type="entry name" value="Zn(2)-C6 fungal-type DNA-binding domain"/>
    <property type="match status" value="1"/>
</dbReference>
<proteinExistence type="predicted"/>
<keyword evidence="5" id="KW-0804">Transcription</keyword>
<dbReference type="Pfam" id="PF00172">
    <property type="entry name" value="Zn_clus"/>
    <property type="match status" value="1"/>
</dbReference>
<dbReference type="PROSITE" id="PS50048">
    <property type="entry name" value="ZN2_CY6_FUNGAL_2"/>
    <property type="match status" value="1"/>
</dbReference>
<comment type="caution">
    <text evidence="9">The sequence shown here is derived from an EMBL/GenBank/DDBJ whole genome shotgun (WGS) entry which is preliminary data.</text>
</comment>
<dbReference type="GO" id="GO:0006351">
    <property type="term" value="P:DNA-templated transcription"/>
    <property type="evidence" value="ECO:0007669"/>
    <property type="project" value="InterPro"/>
</dbReference>
<dbReference type="PANTHER" id="PTHR31001">
    <property type="entry name" value="UNCHARACTERIZED TRANSCRIPTIONAL REGULATORY PROTEIN"/>
    <property type="match status" value="1"/>
</dbReference>
<evidence type="ECO:0000313" key="9">
    <source>
        <dbReference type="EMBL" id="THC91904.1"/>
    </source>
</evidence>
<evidence type="ECO:0000256" key="7">
    <source>
        <dbReference type="SAM" id="MobiDB-lite"/>
    </source>
</evidence>
<dbReference type="CDD" id="cd12148">
    <property type="entry name" value="fungal_TF_MHR"/>
    <property type="match status" value="1"/>
</dbReference>
<evidence type="ECO:0000256" key="6">
    <source>
        <dbReference type="ARBA" id="ARBA00023242"/>
    </source>
</evidence>
<dbReference type="GO" id="GO:0003677">
    <property type="term" value="F:DNA binding"/>
    <property type="evidence" value="ECO:0007669"/>
    <property type="project" value="UniProtKB-KW"/>
</dbReference>
<dbReference type="Proteomes" id="UP000308092">
    <property type="component" value="Unassembled WGS sequence"/>
</dbReference>
<reference evidence="9 10" key="1">
    <citation type="submission" date="2019-03" db="EMBL/GenBank/DDBJ databases">
        <title>The genome sequence of a newly discovered highly antifungal drug resistant Aspergillus species, Aspergillus tanneri NIH 1004.</title>
        <authorList>
            <person name="Mounaud S."/>
            <person name="Singh I."/>
            <person name="Joardar V."/>
            <person name="Pakala S."/>
            <person name="Pakala S."/>
            <person name="Venepally P."/>
            <person name="Hoover J."/>
            <person name="Nierman W."/>
            <person name="Chung J."/>
            <person name="Losada L."/>
        </authorList>
    </citation>
    <scope>NUCLEOTIDE SEQUENCE [LARGE SCALE GENOMIC DNA]</scope>
    <source>
        <strain evidence="9 10">NIH1004</strain>
    </source>
</reference>
<comment type="subcellular location">
    <subcellularLocation>
        <location evidence="1">Nucleus</location>
    </subcellularLocation>
</comment>
<evidence type="ECO:0000256" key="3">
    <source>
        <dbReference type="ARBA" id="ARBA00023015"/>
    </source>
</evidence>
<feature type="region of interest" description="Disordered" evidence="7">
    <location>
        <begin position="414"/>
        <end position="437"/>
    </location>
</feature>
<keyword evidence="6" id="KW-0539">Nucleus</keyword>
<dbReference type="InterPro" id="IPR001138">
    <property type="entry name" value="Zn2Cys6_DnaBD"/>
</dbReference>
<dbReference type="SMART" id="SM00066">
    <property type="entry name" value="GAL4"/>
    <property type="match status" value="1"/>
</dbReference>
<evidence type="ECO:0000259" key="8">
    <source>
        <dbReference type="PROSITE" id="PS50048"/>
    </source>
</evidence>
<feature type="region of interest" description="Disordered" evidence="7">
    <location>
        <begin position="526"/>
        <end position="551"/>
    </location>
</feature>
<dbReference type="AlphaFoldDB" id="A0A4V3UNN3"/>
<dbReference type="SUPFAM" id="SSF57701">
    <property type="entry name" value="Zn2/Cys6 DNA-binding domain"/>
    <property type="match status" value="1"/>
</dbReference>
<dbReference type="VEuPathDB" id="FungiDB:EYZ11_008634"/>
<dbReference type="GO" id="GO:0000981">
    <property type="term" value="F:DNA-binding transcription factor activity, RNA polymerase II-specific"/>
    <property type="evidence" value="ECO:0007669"/>
    <property type="project" value="InterPro"/>
</dbReference>
<feature type="domain" description="Zn(2)-C6 fungal-type" evidence="8">
    <location>
        <begin position="16"/>
        <end position="44"/>
    </location>
</feature>
<dbReference type="STRING" id="1220188.A0A4V3UNN3"/>
<dbReference type="InterPro" id="IPR050613">
    <property type="entry name" value="Sec_Metabolite_Reg"/>
</dbReference>
<sequence>MEKRNQRKRPQTPHLSCELCRERKVKCDKVDPCTNCVAAGVVCVPVHRPRLPRGVHARRSRRSPVPASASAPAAKLVAPMEMEIQTDASSGATAAVDDDLKKRIHRLEALVNSMRSSTTSPCPAPVSQSVVNTSLPAPTTSVPCSPSVSTSIQKQTPLTRGPDYYSDNLAGEGLRGVIGSTAEQTEAEGPPILNTLKMDMSNGSELRVLGLSANNLALDWTPWFEDKDISRQLCQVYLEQVDPVIKILHRPSVEKWMIQGERYLGFPERHVAVDALGSAISYAAAASLTENQCWARFHMGKSGIMADSRRACEAALERSGLLASPNITVLQAFVLYLIARRSEDRSQAAWTLTAVAVRLAKALGLPMDRDKTETFFSQQMRRRLWLTICLMDLKASFSQASEPLISIEEATSTFSPPQHINDSDFDPTTAHDVPDREGLSDTTFALVSYHVQLAGRALNFGVAASDRDQNKESRQQRAQQFEQNALRLLHFCDPESSPYAWFTWHGTQCLVSGARLSALRPIQRPQVCSDSGRSQPSPSPSPFSSPRQKEDNTELLRLTLSVLEKAQLMHSDPRGEGFRWYVTIPWHALATAIAECFVCPDVSLTQRAWPIIEASYQLLHCETSVGVAGEDEDETIQRPLEKMMCRTREKLGPLLPQASPSPILGLSSISTVSSAPRTPSSRSSLAPSDALSNLSWPTAFSHSHSHSHSHLGSDLAPTSPVQPLTKMDLDPLLLPFDIDSQPLLDGQIPPADVEQSWQTWEELMSEIGHDESGSNMFLC</sequence>
<keyword evidence="2" id="KW-0479">Metal-binding</keyword>
<evidence type="ECO:0000256" key="4">
    <source>
        <dbReference type="ARBA" id="ARBA00023125"/>
    </source>
</evidence>